<dbReference type="AlphaFoldDB" id="A0A0R9MBW6"/>
<proteinExistence type="predicted"/>
<name>A0A0R9MBW6_SALNE</name>
<sequence length="147" mass="16650">MFKIMVCLLVGIPAISYAHDYGCATVGASMESSLFDAIKNDLNIDVATIIKDKTKVEILDISPVSKVYAESLARMDYEKDKAKNKVAILDKKSYFDSYYENQVKSIVAKYTYINKDKEKDIFIASSFMNADECSVRFNGYITLSREF</sequence>
<dbReference type="EMBL" id="MODC01000065">
    <property type="protein sequence ID" value="OMB00967.1"/>
    <property type="molecule type" value="Genomic_DNA"/>
</dbReference>
<reference evidence="2 3" key="1">
    <citation type="submission" date="2016-10" db="EMBL/GenBank/DDBJ databases">
        <title>Geospatial study of bovine Salmonella enterica.</title>
        <authorList>
            <person name="Liao J."/>
        </authorList>
    </citation>
    <scope>NUCLEOTIDE SEQUENCE [LARGE SCALE GENOMIC DNA]</scope>
    <source>
        <strain evidence="2 3">R8_4821_R1</strain>
    </source>
</reference>
<dbReference type="PATRIC" id="fig|108619.19.peg.3430"/>
<gene>
    <name evidence="2" type="ORF">BLX71_17490</name>
</gene>
<organism evidence="2 3">
    <name type="scientific">Salmonella newport</name>
    <dbReference type="NCBI Taxonomy" id="108619"/>
    <lineage>
        <taxon>Bacteria</taxon>
        <taxon>Pseudomonadati</taxon>
        <taxon>Pseudomonadota</taxon>
        <taxon>Gammaproteobacteria</taxon>
        <taxon>Enterobacterales</taxon>
        <taxon>Enterobacteriaceae</taxon>
        <taxon>Salmonella</taxon>
    </lineage>
</organism>
<dbReference type="Proteomes" id="UP000187320">
    <property type="component" value="Unassembled WGS sequence"/>
</dbReference>
<evidence type="ECO:0000256" key="1">
    <source>
        <dbReference type="SAM" id="SignalP"/>
    </source>
</evidence>
<feature type="chain" id="PRO_5030017645" evidence="1">
    <location>
        <begin position="19"/>
        <end position="147"/>
    </location>
</feature>
<protein>
    <submittedName>
        <fullName evidence="2">Shiga toxin A subunit</fullName>
    </submittedName>
</protein>
<evidence type="ECO:0000313" key="3">
    <source>
        <dbReference type="Proteomes" id="UP000187320"/>
    </source>
</evidence>
<accession>A0A0R9MBW6</accession>
<keyword evidence="1" id="KW-0732">Signal</keyword>
<comment type="caution">
    <text evidence="2">The sequence shown here is derived from an EMBL/GenBank/DDBJ whole genome shotgun (WGS) entry which is preliminary data.</text>
</comment>
<evidence type="ECO:0000313" key="2">
    <source>
        <dbReference type="EMBL" id="OMB00967.1"/>
    </source>
</evidence>
<feature type="signal peptide" evidence="1">
    <location>
        <begin position="1"/>
        <end position="18"/>
    </location>
</feature>